<dbReference type="AlphaFoldDB" id="A0A2Z4PPM2"/>
<organism evidence="1 2">
    <name type="scientific">Marinomonas primoryensis</name>
    <dbReference type="NCBI Taxonomy" id="178399"/>
    <lineage>
        <taxon>Bacteria</taxon>
        <taxon>Pseudomonadati</taxon>
        <taxon>Pseudomonadota</taxon>
        <taxon>Gammaproteobacteria</taxon>
        <taxon>Oceanospirillales</taxon>
        <taxon>Oceanospirillaceae</taxon>
        <taxon>Marinomonas</taxon>
    </lineage>
</organism>
<dbReference type="OrthoDB" id="9795020at2"/>
<proteinExistence type="predicted"/>
<accession>A0A2Z4PPM2</accession>
<dbReference type="Proteomes" id="UP000249898">
    <property type="component" value="Chromosome"/>
</dbReference>
<evidence type="ECO:0000313" key="2">
    <source>
        <dbReference type="Proteomes" id="UP000249898"/>
    </source>
</evidence>
<dbReference type="RefSeq" id="WP_112136252.1">
    <property type="nucleotide sequence ID" value="NZ_CP016181.1"/>
</dbReference>
<protein>
    <submittedName>
        <fullName evidence="1">Uncharacterized protein</fullName>
    </submittedName>
</protein>
<dbReference type="EMBL" id="CP016181">
    <property type="protein sequence ID" value="AWX99475.1"/>
    <property type="molecule type" value="Genomic_DNA"/>
</dbReference>
<reference evidence="1 2" key="1">
    <citation type="submission" date="2016-06" db="EMBL/GenBank/DDBJ databases">
        <title>The sequenced genome of the ice-adhering bacterium Marinomonas primoryensis, from Antarctica.</title>
        <authorList>
            <person name="Graham L."/>
            <person name="Vance T.D.R."/>
            <person name="Davies P.L."/>
        </authorList>
    </citation>
    <scope>NUCLEOTIDE SEQUENCE [LARGE SCALE GENOMIC DNA]</scope>
    <source>
        <strain evidence="1 2">AceL</strain>
    </source>
</reference>
<sequence>MIQGLNTFKEFFNGYEESYTLIGGVACYLSMEDAGLDFRATKDIDIVLCTEALDAEFAQRFWTFIKAGEYEHQEKSTGGRQFYRFTKPASTDYPAMLELFSRKPEDALLEGDADLTPIPVDEDVSSLSAILLDDDYYQCIQDGKEILDSVSILKVEYIIPFKMKAWSDLIQRKANGEKVDSKNIKKHKNDVLKISQLLSPQLQVELPDSIKDDMRIFIAGIADDAVDMKNLGLAGLTLKQIIDSIHAIYRLN</sequence>
<evidence type="ECO:0000313" key="1">
    <source>
        <dbReference type="EMBL" id="AWX99475.1"/>
    </source>
</evidence>
<name>A0A2Z4PPM2_9GAMM</name>
<gene>
    <name evidence="1" type="ORF">A8139_05285</name>
</gene>